<evidence type="ECO:0000256" key="7">
    <source>
        <dbReference type="ARBA" id="ARBA00022840"/>
    </source>
</evidence>
<reference evidence="12 13" key="1">
    <citation type="submission" date="2016-05" db="EMBL/GenBank/DDBJ databases">
        <title>A degradative enzymes factory behind the ericoid mycorrhizal symbiosis.</title>
        <authorList>
            <consortium name="DOE Joint Genome Institute"/>
            <person name="Martino E."/>
            <person name="Morin E."/>
            <person name="Grelet G."/>
            <person name="Kuo A."/>
            <person name="Kohler A."/>
            <person name="Daghino S."/>
            <person name="Barry K."/>
            <person name="Choi C."/>
            <person name="Cichocki N."/>
            <person name="Clum A."/>
            <person name="Copeland A."/>
            <person name="Hainaut M."/>
            <person name="Haridas S."/>
            <person name="Labutti K."/>
            <person name="Lindquist E."/>
            <person name="Lipzen A."/>
            <person name="Khouja H.-R."/>
            <person name="Murat C."/>
            <person name="Ohm R."/>
            <person name="Olson A."/>
            <person name="Spatafora J."/>
            <person name="Veneault-Fourrey C."/>
            <person name="Henrissat B."/>
            <person name="Grigoriev I."/>
            <person name="Martin F."/>
            <person name="Perotto S."/>
        </authorList>
    </citation>
    <scope>NUCLEOTIDE SEQUENCE [LARGE SCALE GENOMIC DNA]</scope>
    <source>
        <strain evidence="12 13">UAMH 7357</strain>
    </source>
</reference>
<dbReference type="Proteomes" id="UP000235672">
    <property type="component" value="Unassembled WGS sequence"/>
</dbReference>
<evidence type="ECO:0000256" key="8">
    <source>
        <dbReference type="ARBA" id="ARBA00047899"/>
    </source>
</evidence>
<dbReference type="Gene3D" id="1.10.510.10">
    <property type="entry name" value="Transferase(Phosphotransferase) domain 1"/>
    <property type="match status" value="1"/>
</dbReference>
<name>A0A2J6QNA0_9HELO</name>
<feature type="region of interest" description="Disordered" evidence="10">
    <location>
        <begin position="602"/>
        <end position="621"/>
    </location>
</feature>
<keyword evidence="3" id="KW-0723">Serine/threonine-protein kinase</keyword>
<dbReference type="GO" id="GO:0005524">
    <property type="term" value="F:ATP binding"/>
    <property type="evidence" value="ECO:0007669"/>
    <property type="project" value="UniProtKB-KW"/>
</dbReference>
<evidence type="ECO:0000256" key="2">
    <source>
        <dbReference type="ARBA" id="ARBA00012513"/>
    </source>
</evidence>
<evidence type="ECO:0000313" key="12">
    <source>
        <dbReference type="EMBL" id="PMD27730.1"/>
    </source>
</evidence>
<dbReference type="OrthoDB" id="432483at2759"/>
<gene>
    <name evidence="12" type="ORF">NA56DRAFT_721569</name>
</gene>
<feature type="compositionally biased region" description="Basic and acidic residues" evidence="10">
    <location>
        <begin position="31"/>
        <end position="43"/>
    </location>
</feature>
<evidence type="ECO:0000313" key="13">
    <source>
        <dbReference type="Proteomes" id="UP000235672"/>
    </source>
</evidence>
<organism evidence="12 13">
    <name type="scientific">Hyaloscypha hepaticicola</name>
    <dbReference type="NCBI Taxonomy" id="2082293"/>
    <lineage>
        <taxon>Eukaryota</taxon>
        <taxon>Fungi</taxon>
        <taxon>Dikarya</taxon>
        <taxon>Ascomycota</taxon>
        <taxon>Pezizomycotina</taxon>
        <taxon>Leotiomycetes</taxon>
        <taxon>Helotiales</taxon>
        <taxon>Hyaloscyphaceae</taxon>
        <taxon>Hyaloscypha</taxon>
    </lineage>
</organism>
<dbReference type="InterPro" id="IPR011009">
    <property type="entry name" value="Kinase-like_dom_sf"/>
</dbReference>
<dbReference type="AlphaFoldDB" id="A0A2J6QNA0"/>
<dbReference type="EC" id="2.7.11.1" evidence="2"/>
<dbReference type="InterPro" id="IPR008271">
    <property type="entry name" value="Ser/Thr_kinase_AS"/>
</dbReference>
<proteinExistence type="inferred from homology"/>
<dbReference type="PANTHER" id="PTHR45637">
    <property type="entry name" value="FLIPPASE KINASE 1-RELATED"/>
    <property type="match status" value="1"/>
</dbReference>
<dbReference type="GO" id="GO:0004674">
    <property type="term" value="F:protein serine/threonine kinase activity"/>
    <property type="evidence" value="ECO:0007669"/>
    <property type="project" value="UniProtKB-KW"/>
</dbReference>
<feature type="region of interest" description="Disordered" evidence="10">
    <location>
        <begin position="143"/>
        <end position="166"/>
    </location>
</feature>
<evidence type="ECO:0000256" key="9">
    <source>
        <dbReference type="ARBA" id="ARBA00048679"/>
    </source>
</evidence>
<keyword evidence="13" id="KW-1185">Reference proteome</keyword>
<dbReference type="InterPro" id="IPR000719">
    <property type="entry name" value="Prot_kinase_dom"/>
</dbReference>
<feature type="domain" description="Protein kinase" evidence="11">
    <location>
        <begin position="233"/>
        <end position="524"/>
    </location>
</feature>
<dbReference type="EMBL" id="KZ613465">
    <property type="protein sequence ID" value="PMD27730.1"/>
    <property type="molecule type" value="Genomic_DNA"/>
</dbReference>
<evidence type="ECO:0000256" key="5">
    <source>
        <dbReference type="ARBA" id="ARBA00022741"/>
    </source>
</evidence>
<sequence>MTSNKHANGHSPFPQKLKNFFRINSLGSNGEKNEGSIKSESKSSFRQSKFFPGSGRNRSTTVASEGNALDDGVSPTAHANPYFAHQGPPALRHHNDGSVPPSPPDTPTFKVDAVSGANDQATIAGKEELARKLRRVASAPNAQGLFSNAKGSGDRPATAELGKEPLAQNASTSMLSLVDSKSNGVNGTALGVPGQDGLGALQPPNLRNALAFRRTYSSNSIKVRNVEVGPGSFDKIKLIGKGDVGKVYLVREKKSSRLYAMKVLSKKEMIKRNKIKRALAEQEILATSNHPFIVTLYHSFQSEDHLYLCMEYCSGGEFFRALQTRPGKCISEDDARFYAAEVTAALEYLHLMGFIYRDLKPENILLHQSGHIMLSDFDLSKQSDPGGKPTMILGRNGATNTNNLPAIDTKSCIANFRTNSFVGTEEYIAPEVIKGCGHTSAVDWWTLGILIYEMLFGTTPFKGKNRNATFANILRDDVPFPEHSGSPQVSNLCKSLIRKLLIKDENRRLGARAGASDVKTHPFFRTTQWALIRHMKPPMIPHQGRGIDTVNFRNVKESESVDISGGRALLPLPKGVPLDSGLATPAGETVDPFEEFNSVTLHHDGEDHHQTEDQNNGRYDG</sequence>
<dbReference type="CDD" id="cd05574">
    <property type="entry name" value="STKc_phototropin_like"/>
    <property type="match status" value="1"/>
</dbReference>
<dbReference type="STRING" id="1745343.A0A2J6QNA0"/>
<protein>
    <recommendedName>
        <fullName evidence="2">non-specific serine/threonine protein kinase</fullName>
        <ecNumber evidence="2">2.7.11.1</ecNumber>
    </recommendedName>
</protein>
<comment type="similarity">
    <text evidence="1">Belongs to the protein kinase superfamily. AGC Ser/Thr protein kinase family.</text>
</comment>
<dbReference type="Gene3D" id="3.30.200.20">
    <property type="entry name" value="Phosphorylase Kinase, domain 1"/>
    <property type="match status" value="1"/>
</dbReference>
<comment type="catalytic activity">
    <reaction evidence="8">
        <text>L-threonyl-[protein] + ATP = O-phospho-L-threonyl-[protein] + ADP + H(+)</text>
        <dbReference type="Rhea" id="RHEA:46608"/>
        <dbReference type="Rhea" id="RHEA-COMP:11060"/>
        <dbReference type="Rhea" id="RHEA-COMP:11605"/>
        <dbReference type="ChEBI" id="CHEBI:15378"/>
        <dbReference type="ChEBI" id="CHEBI:30013"/>
        <dbReference type="ChEBI" id="CHEBI:30616"/>
        <dbReference type="ChEBI" id="CHEBI:61977"/>
        <dbReference type="ChEBI" id="CHEBI:456216"/>
        <dbReference type="EC" id="2.7.11.1"/>
    </reaction>
</comment>
<dbReference type="SUPFAM" id="SSF56112">
    <property type="entry name" value="Protein kinase-like (PK-like)"/>
    <property type="match status" value="1"/>
</dbReference>
<dbReference type="FunFam" id="1.10.510.10:FF:000121">
    <property type="entry name" value="Serine/threonine-protein kinase nrc-2"/>
    <property type="match status" value="1"/>
</dbReference>
<evidence type="ECO:0000256" key="10">
    <source>
        <dbReference type="SAM" id="MobiDB-lite"/>
    </source>
</evidence>
<keyword evidence="6 12" id="KW-0418">Kinase</keyword>
<dbReference type="PROSITE" id="PS00108">
    <property type="entry name" value="PROTEIN_KINASE_ST"/>
    <property type="match status" value="1"/>
</dbReference>
<dbReference type="PROSITE" id="PS50011">
    <property type="entry name" value="PROTEIN_KINASE_DOM"/>
    <property type="match status" value="1"/>
</dbReference>
<keyword evidence="4" id="KW-0808">Transferase</keyword>
<evidence type="ECO:0000259" key="11">
    <source>
        <dbReference type="PROSITE" id="PS50011"/>
    </source>
</evidence>
<evidence type="ECO:0000256" key="3">
    <source>
        <dbReference type="ARBA" id="ARBA00022527"/>
    </source>
</evidence>
<accession>A0A2J6QNA0</accession>
<keyword evidence="7" id="KW-0067">ATP-binding</keyword>
<dbReference type="FunFam" id="3.30.200.20:FF:000078">
    <property type="entry name" value="Serine/threonine-protein kinase nrc-2"/>
    <property type="match status" value="1"/>
</dbReference>
<keyword evidence="5" id="KW-0547">Nucleotide-binding</keyword>
<feature type="region of interest" description="Disordered" evidence="10">
    <location>
        <begin position="1"/>
        <end position="109"/>
    </location>
</feature>
<comment type="catalytic activity">
    <reaction evidence="9">
        <text>L-seryl-[protein] + ATP = O-phospho-L-seryl-[protein] + ADP + H(+)</text>
        <dbReference type="Rhea" id="RHEA:17989"/>
        <dbReference type="Rhea" id="RHEA-COMP:9863"/>
        <dbReference type="Rhea" id="RHEA-COMP:11604"/>
        <dbReference type="ChEBI" id="CHEBI:15378"/>
        <dbReference type="ChEBI" id="CHEBI:29999"/>
        <dbReference type="ChEBI" id="CHEBI:30616"/>
        <dbReference type="ChEBI" id="CHEBI:83421"/>
        <dbReference type="ChEBI" id="CHEBI:456216"/>
        <dbReference type="EC" id="2.7.11.1"/>
    </reaction>
</comment>
<evidence type="ECO:0000256" key="4">
    <source>
        <dbReference type="ARBA" id="ARBA00022679"/>
    </source>
</evidence>
<evidence type="ECO:0000256" key="6">
    <source>
        <dbReference type="ARBA" id="ARBA00022777"/>
    </source>
</evidence>
<dbReference type="Pfam" id="PF00069">
    <property type="entry name" value="Pkinase"/>
    <property type="match status" value="1"/>
</dbReference>
<evidence type="ECO:0000256" key="1">
    <source>
        <dbReference type="ARBA" id="ARBA00009903"/>
    </source>
</evidence>
<feature type="compositionally biased region" description="Basic and acidic residues" evidence="10">
    <location>
        <begin position="602"/>
        <end position="612"/>
    </location>
</feature>
<dbReference type="SMART" id="SM00220">
    <property type="entry name" value="S_TKc"/>
    <property type="match status" value="1"/>
</dbReference>